<keyword evidence="3 6" id="KW-0812">Transmembrane</keyword>
<dbReference type="PANTHER" id="PTHR43738">
    <property type="entry name" value="ABC TRANSPORTER, MEMBRANE PROTEIN"/>
    <property type="match status" value="1"/>
</dbReference>
<dbReference type="AlphaFoldDB" id="A0A2U2BSB8"/>
<dbReference type="Pfam" id="PF02687">
    <property type="entry name" value="FtsX"/>
    <property type="match status" value="1"/>
</dbReference>
<dbReference type="InterPro" id="IPR025857">
    <property type="entry name" value="MacB_PCD"/>
</dbReference>
<evidence type="ECO:0000256" key="5">
    <source>
        <dbReference type="ARBA" id="ARBA00023136"/>
    </source>
</evidence>
<dbReference type="InterPro" id="IPR003838">
    <property type="entry name" value="ABC3_permease_C"/>
</dbReference>
<feature type="transmembrane region" description="Helical" evidence="6">
    <location>
        <begin position="290"/>
        <end position="313"/>
    </location>
</feature>
<dbReference type="InterPro" id="IPR051125">
    <property type="entry name" value="ABC-4/HrtB_transporter"/>
</dbReference>
<feature type="transmembrane region" description="Helical" evidence="6">
    <location>
        <begin position="380"/>
        <end position="401"/>
    </location>
</feature>
<feature type="transmembrane region" description="Helical" evidence="6">
    <location>
        <begin position="334"/>
        <end position="360"/>
    </location>
</feature>
<organism evidence="9 10">
    <name type="scientific">Marinicauda salina</name>
    <dbReference type="NCBI Taxonomy" id="2135793"/>
    <lineage>
        <taxon>Bacteria</taxon>
        <taxon>Pseudomonadati</taxon>
        <taxon>Pseudomonadota</taxon>
        <taxon>Alphaproteobacteria</taxon>
        <taxon>Maricaulales</taxon>
        <taxon>Maricaulaceae</taxon>
        <taxon>Marinicauda</taxon>
    </lineage>
</organism>
<keyword evidence="2" id="KW-1003">Cell membrane</keyword>
<dbReference type="Pfam" id="PF12704">
    <property type="entry name" value="MacB_PCD"/>
    <property type="match status" value="1"/>
</dbReference>
<evidence type="ECO:0000259" key="7">
    <source>
        <dbReference type="Pfam" id="PF02687"/>
    </source>
</evidence>
<evidence type="ECO:0000259" key="8">
    <source>
        <dbReference type="Pfam" id="PF12704"/>
    </source>
</evidence>
<dbReference type="OrthoDB" id="9784014at2"/>
<evidence type="ECO:0000256" key="1">
    <source>
        <dbReference type="ARBA" id="ARBA00004651"/>
    </source>
</evidence>
<evidence type="ECO:0000256" key="2">
    <source>
        <dbReference type="ARBA" id="ARBA00022475"/>
    </source>
</evidence>
<proteinExistence type="predicted"/>
<keyword evidence="4 6" id="KW-1133">Transmembrane helix</keyword>
<comment type="caution">
    <text evidence="9">The sequence shown here is derived from an EMBL/GenBank/DDBJ whole genome shotgun (WGS) entry which is preliminary data.</text>
</comment>
<sequence length="419" mass="44396">MTGFPLFRLAWRSIANRRATALLTALTVAISVTLFLGVEKVRHGARTSFENTISGTDLIVGARSSPVNLLLYAVFHIGDATNAISWESYQAVANAPGVEWTVPISLGDSHRGFRVVGTDNRFFERYRYAGGREIGFAQGGEMDGLFEAVVGASVARELEYSAGEEIVVAHGGGEVSFVQHEANPFTIAGVLEPTGTPIDRSVFVSLEAIEAIHLEGPTGAGTHLHEDELHEDDLAVDQITAFFVGLETPTVALRLQRQINTYPGEPLQAIIPGVALTQLWSVVGAAERTLAVVAAFVVLAGLVSILSAILTSLNERRREMAILRALGARPRHIFALLVSEAAMLAFLGAAAGTGITYGALSLAAPILETRYGIILPALAPGAYDVAVVAGVTAAAALLGVFPAWRAYRNSLADGMTIRV</sequence>
<name>A0A2U2BSB8_9PROT</name>
<feature type="domain" description="MacB-like periplasmic core" evidence="8">
    <location>
        <begin position="22"/>
        <end position="211"/>
    </location>
</feature>
<evidence type="ECO:0000313" key="9">
    <source>
        <dbReference type="EMBL" id="PWE16905.1"/>
    </source>
</evidence>
<feature type="domain" description="ABC3 transporter permease C-terminal" evidence="7">
    <location>
        <begin position="292"/>
        <end position="409"/>
    </location>
</feature>
<protein>
    <submittedName>
        <fullName evidence="9">Peptide ABC transporter permease</fullName>
    </submittedName>
</protein>
<evidence type="ECO:0000256" key="4">
    <source>
        <dbReference type="ARBA" id="ARBA00022989"/>
    </source>
</evidence>
<evidence type="ECO:0000256" key="3">
    <source>
        <dbReference type="ARBA" id="ARBA00022692"/>
    </source>
</evidence>
<keyword evidence="5 6" id="KW-0472">Membrane</keyword>
<reference evidence="10" key="1">
    <citation type="submission" date="2018-05" db="EMBL/GenBank/DDBJ databases">
        <authorList>
            <person name="Liu B.-T."/>
        </authorList>
    </citation>
    <scope>NUCLEOTIDE SEQUENCE [LARGE SCALE GENOMIC DNA]</scope>
    <source>
        <strain evidence="10">WD6-1</strain>
    </source>
</reference>
<dbReference type="PANTHER" id="PTHR43738:SF2">
    <property type="entry name" value="ABC TRANSPORTER PERMEASE"/>
    <property type="match status" value="1"/>
</dbReference>
<keyword evidence="10" id="KW-1185">Reference proteome</keyword>
<comment type="subcellular location">
    <subcellularLocation>
        <location evidence="1">Cell membrane</location>
        <topology evidence="1">Multi-pass membrane protein</topology>
    </subcellularLocation>
</comment>
<dbReference type="GO" id="GO:0005886">
    <property type="term" value="C:plasma membrane"/>
    <property type="evidence" value="ECO:0007669"/>
    <property type="project" value="UniProtKB-SubCell"/>
</dbReference>
<evidence type="ECO:0000256" key="6">
    <source>
        <dbReference type="SAM" id="Phobius"/>
    </source>
</evidence>
<dbReference type="EMBL" id="QEXV01000004">
    <property type="protein sequence ID" value="PWE16905.1"/>
    <property type="molecule type" value="Genomic_DNA"/>
</dbReference>
<dbReference type="RefSeq" id="WP_109253128.1">
    <property type="nucleotide sequence ID" value="NZ_QEXV01000004.1"/>
</dbReference>
<evidence type="ECO:0000313" key="10">
    <source>
        <dbReference type="Proteomes" id="UP000245168"/>
    </source>
</evidence>
<gene>
    <name evidence="9" type="ORF">DDZ18_09325</name>
</gene>
<accession>A0A2U2BSB8</accession>
<dbReference type="Proteomes" id="UP000245168">
    <property type="component" value="Unassembled WGS sequence"/>
</dbReference>